<protein>
    <submittedName>
        <fullName evidence="1">Uncharacterized protein</fullName>
    </submittedName>
</protein>
<evidence type="ECO:0000313" key="2">
    <source>
        <dbReference type="Proteomes" id="UP000814140"/>
    </source>
</evidence>
<name>A0ACB8T3Y9_9AGAM</name>
<reference evidence="1" key="1">
    <citation type="submission" date="2021-03" db="EMBL/GenBank/DDBJ databases">
        <authorList>
            <consortium name="DOE Joint Genome Institute"/>
            <person name="Ahrendt S."/>
            <person name="Looney B.P."/>
            <person name="Miyauchi S."/>
            <person name="Morin E."/>
            <person name="Drula E."/>
            <person name="Courty P.E."/>
            <person name="Chicoki N."/>
            <person name="Fauchery L."/>
            <person name="Kohler A."/>
            <person name="Kuo A."/>
            <person name="Labutti K."/>
            <person name="Pangilinan J."/>
            <person name="Lipzen A."/>
            <person name="Riley R."/>
            <person name="Andreopoulos W."/>
            <person name="He G."/>
            <person name="Johnson J."/>
            <person name="Barry K.W."/>
            <person name="Grigoriev I.V."/>
            <person name="Nagy L."/>
            <person name="Hibbett D."/>
            <person name="Henrissat B."/>
            <person name="Matheny P.B."/>
            <person name="Labbe J."/>
            <person name="Martin F."/>
        </authorList>
    </citation>
    <scope>NUCLEOTIDE SEQUENCE</scope>
    <source>
        <strain evidence="1">HHB10654</strain>
    </source>
</reference>
<accession>A0ACB8T3Y9</accession>
<organism evidence="1 2">
    <name type="scientific">Artomyces pyxidatus</name>
    <dbReference type="NCBI Taxonomy" id="48021"/>
    <lineage>
        <taxon>Eukaryota</taxon>
        <taxon>Fungi</taxon>
        <taxon>Dikarya</taxon>
        <taxon>Basidiomycota</taxon>
        <taxon>Agaricomycotina</taxon>
        <taxon>Agaricomycetes</taxon>
        <taxon>Russulales</taxon>
        <taxon>Auriscalpiaceae</taxon>
        <taxon>Artomyces</taxon>
    </lineage>
</organism>
<keyword evidence="2" id="KW-1185">Reference proteome</keyword>
<sequence>MMGLGLPLGLMRCWSPGNPFSTATGVFISSTFQAPGGTYYATLTTASSDCALGGANILRGQPSQQRASGARSCLLYISLTSTLSLVSKPPRNLADRCHCKNRQMTVADHESMIVQ</sequence>
<comment type="caution">
    <text evidence="1">The sequence shown here is derived from an EMBL/GenBank/DDBJ whole genome shotgun (WGS) entry which is preliminary data.</text>
</comment>
<proteinExistence type="predicted"/>
<dbReference type="EMBL" id="MU277206">
    <property type="protein sequence ID" value="KAI0062706.1"/>
    <property type="molecule type" value="Genomic_DNA"/>
</dbReference>
<dbReference type="Proteomes" id="UP000814140">
    <property type="component" value="Unassembled WGS sequence"/>
</dbReference>
<evidence type="ECO:0000313" key="1">
    <source>
        <dbReference type="EMBL" id="KAI0062706.1"/>
    </source>
</evidence>
<reference evidence="1" key="2">
    <citation type="journal article" date="2022" name="New Phytol.">
        <title>Evolutionary transition to the ectomycorrhizal habit in the genomes of a hyperdiverse lineage of mushroom-forming fungi.</title>
        <authorList>
            <person name="Looney B."/>
            <person name="Miyauchi S."/>
            <person name="Morin E."/>
            <person name="Drula E."/>
            <person name="Courty P.E."/>
            <person name="Kohler A."/>
            <person name="Kuo A."/>
            <person name="LaButti K."/>
            <person name="Pangilinan J."/>
            <person name="Lipzen A."/>
            <person name="Riley R."/>
            <person name="Andreopoulos W."/>
            <person name="He G."/>
            <person name="Johnson J."/>
            <person name="Nolan M."/>
            <person name="Tritt A."/>
            <person name="Barry K.W."/>
            <person name="Grigoriev I.V."/>
            <person name="Nagy L.G."/>
            <person name="Hibbett D."/>
            <person name="Henrissat B."/>
            <person name="Matheny P.B."/>
            <person name="Labbe J."/>
            <person name="Martin F.M."/>
        </authorList>
    </citation>
    <scope>NUCLEOTIDE SEQUENCE</scope>
    <source>
        <strain evidence="1">HHB10654</strain>
    </source>
</reference>
<gene>
    <name evidence="1" type="ORF">BV25DRAFT_1825222</name>
</gene>